<evidence type="ECO:0000313" key="9">
    <source>
        <dbReference type="Proteomes" id="UP000187408"/>
    </source>
</evidence>
<keyword evidence="3" id="KW-1003">Cell membrane</keyword>
<feature type="transmembrane region" description="Helical" evidence="7">
    <location>
        <begin position="116"/>
        <end position="137"/>
    </location>
</feature>
<feature type="transmembrane region" description="Helical" evidence="7">
    <location>
        <begin position="241"/>
        <end position="261"/>
    </location>
</feature>
<feature type="transmembrane region" description="Helical" evidence="7">
    <location>
        <begin position="206"/>
        <end position="229"/>
    </location>
</feature>
<dbReference type="RefSeq" id="WP_076712345.1">
    <property type="nucleotide sequence ID" value="NZ_MOEN01000003.1"/>
</dbReference>
<proteinExistence type="inferred from homology"/>
<feature type="transmembrane region" description="Helical" evidence="7">
    <location>
        <begin position="86"/>
        <end position="104"/>
    </location>
</feature>
<dbReference type="Pfam" id="PF03601">
    <property type="entry name" value="Cons_hypoth698"/>
    <property type="match status" value="1"/>
</dbReference>
<feature type="transmembrane region" description="Helical" evidence="7">
    <location>
        <begin position="267"/>
        <end position="287"/>
    </location>
</feature>
<keyword evidence="4 7" id="KW-0812">Transmembrane</keyword>
<sequence length="322" mass="34259">MREIFKGLLACVAVALVSLGLGKLFPSLGADTFAILIGIVVGNTFARDKSFQPGIKFSEQKILALAIALLGVGLNLHALIDIGLKGAAMVVILVAFVITVNYLIGRLLGFSRNFSLLMGTGNAVCGSSAIAAVAPVIKAHEDEVGIPVAVVNLMGTILMFLLPVLAVKVFHYDVIKSGALIGGGLQSVGQVVVAGTFLNLDAARFAILFKMVRILMIGVLVVLFSYIFGNEGDTKVKKFPVPMFIIGFFALSVLASSGYLPIWAVKYIKIVGEYLLVVAITAIGMRVKFSELLKEGPKALLFGAVTSMLQIFFLVILIHIFL</sequence>
<organism evidence="8 9">
    <name type="scientific">Desulfurobacterium indicum</name>
    <dbReference type="NCBI Taxonomy" id="1914305"/>
    <lineage>
        <taxon>Bacteria</taxon>
        <taxon>Pseudomonadati</taxon>
        <taxon>Aquificota</taxon>
        <taxon>Aquificia</taxon>
        <taxon>Desulfurobacteriales</taxon>
        <taxon>Desulfurobacteriaceae</taxon>
        <taxon>Desulfurobacterium</taxon>
    </lineage>
</organism>
<accession>A0A1R1MMZ1</accession>
<dbReference type="OrthoDB" id="9811391at2"/>
<name>A0A1R1MMZ1_9BACT</name>
<keyword evidence="9" id="KW-1185">Reference proteome</keyword>
<dbReference type="AlphaFoldDB" id="A0A1R1MMZ1"/>
<evidence type="ECO:0000256" key="2">
    <source>
        <dbReference type="ARBA" id="ARBA00007977"/>
    </source>
</evidence>
<reference evidence="8 9" key="1">
    <citation type="submission" date="2016-10" db="EMBL/GenBank/DDBJ databases">
        <title>Genome sequence of a sulfur-reducing bacterium Desulfurobacterium indicum K6013.</title>
        <authorList>
            <person name="Cao J."/>
            <person name="Shao Z."/>
            <person name="Alain K."/>
            <person name="Jebbar M."/>
        </authorList>
    </citation>
    <scope>NUCLEOTIDE SEQUENCE [LARGE SCALE GENOMIC DNA]</scope>
    <source>
        <strain evidence="8 9">K6013</strain>
    </source>
</reference>
<protein>
    <recommendedName>
        <fullName evidence="10">Sulfate exporter family transporter</fullName>
    </recommendedName>
</protein>
<dbReference type="STRING" id="1914305.BLW93_01475"/>
<feature type="transmembrane region" description="Helical" evidence="7">
    <location>
        <begin position="299"/>
        <end position="321"/>
    </location>
</feature>
<dbReference type="Proteomes" id="UP000187408">
    <property type="component" value="Unassembled WGS sequence"/>
</dbReference>
<evidence type="ECO:0000313" key="8">
    <source>
        <dbReference type="EMBL" id="OMH41188.1"/>
    </source>
</evidence>
<evidence type="ECO:0000256" key="7">
    <source>
        <dbReference type="SAM" id="Phobius"/>
    </source>
</evidence>
<dbReference type="GO" id="GO:0005886">
    <property type="term" value="C:plasma membrane"/>
    <property type="evidence" value="ECO:0007669"/>
    <property type="project" value="UniProtKB-SubCell"/>
</dbReference>
<evidence type="ECO:0000256" key="4">
    <source>
        <dbReference type="ARBA" id="ARBA00022692"/>
    </source>
</evidence>
<evidence type="ECO:0000256" key="6">
    <source>
        <dbReference type="ARBA" id="ARBA00023136"/>
    </source>
</evidence>
<dbReference type="EMBL" id="MOEN01000003">
    <property type="protein sequence ID" value="OMH41188.1"/>
    <property type="molecule type" value="Genomic_DNA"/>
</dbReference>
<feature type="transmembrane region" description="Helical" evidence="7">
    <location>
        <begin position="179"/>
        <end position="200"/>
    </location>
</feature>
<feature type="transmembrane region" description="Helical" evidence="7">
    <location>
        <begin position="149"/>
        <end position="167"/>
    </location>
</feature>
<evidence type="ECO:0008006" key="10">
    <source>
        <dbReference type="Google" id="ProtNLM"/>
    </source>
</evidence>
<gene>
    <name evidence="8" type="ORF">BLW93_01475</name>
</gene>
<keyword evidence="6 7" id="KW-0472">Membrane</keyword>
<dbReference type="PANTHER" id="PTHR30106:SF2">
    <property type="entry name" value="UPF0324 INNER MEMBRANE PROTEIN YEIH"/>
    <property type="match status" value="1"/>
</dbReference>
<evidence type="ECO:0000256" key="3">
    <source>
        <dbReference type="ARBA" id="ARBA00022475"/>
    </source>
</evidence>
<evidence type="ECO:0000256" key="1">
    <source>
        <dbReference type="ARBA" id="ARBA00004651"/>
    </source>
</evidence>
<feature type="transmembrane region" description="Helical" evidence="7">
    <location>
        <begin position="62"/>
        <end position="80"/>
    </location>
</feature>
<evidence type="ECO:0000256" key="5">
    <source>
        <dbReference type="ARBA" id="ARBA00022989"/>
    </source>
</evidence>
<dbReference type="PANTHER" id="PTHR30106">
    <property type="entry name" value="INNER MEMBRANE PROTEIN YEIH-RELATED"/>
    <property type="match status" value="1"/>
</dbReference>
<dbReference type="InterPro" id="IPR018383">
    <property type="entry name" value="UPF0324_pro"/>
</dbReference>
<comment type="subcellular location">
    <subcellularLocation>
        <location evidence="1">Cell membrane</location>
        <topology evidence="1">Multi-pass membrane protein</topology>
    </subcellularLocation>
</comment>
<comment type="similarity">
    <text evidence="2">Belongs to the UPF0324 family.</text>
</comment>
<keyword evidence="5 7" id="KW-1133">Transmembrane helix</keyword>
<comment type="caution">
    <text evidence="8">The sequence shown here is derived from an EMBL/GenBank/DDBJ whole genome shotgun (WGS) entry which is preliminary data.</text>
</comment>